<feature type="compositionally biased region" description="Low complexity" evidence="2">
    <location>
        <begin position="1079"/>
        <end position="1088"/>
    </location>
</feature>
<feature type="compositionally biased region" description="Pro residues" evidence="2">
    <location>
        <begin position="459"/>
        <end position="468"/>
    </location>
</feature>
<evidence type="ECO:0000313" key="3">
    <source>
        <dbReference type="EMBL" id="KAK7460863.1"/>
    </source>
</evidence>
<feature type="compositionally biased region" description="Pro residues" evidence="2">
    <location>
        <begin position="944"/>
        <end position="959"/>
    </location>
</feature>
<feature type="compositionally biased region" description="Acidic residues" evidence="2">
    <location>
        <begin position="80"/>
        <end position="94"/>
    </location>
</feature>
<feature type="region of interest" description="Disordered" evidence="2">
    <location>
        <begin position="175"/>
        <end position="195"/>
    </location>
</feature>
<feature type="compositionally biased region" description="Low complexity" evidence="2">
    <location>
        <begin position="543"/>
        <end position="566"/>
    </location>
</feature>
<feature type="compositionally biased region" description="Basic and acidic residues" evidence="2">
    <location>
        <begin position="427"/>
        <end position="440"/>
    </location>
</feature>
<feature type="compositionally biased region" description="Pro residues" evidence="2">
    <location>
        <begin position="898"/>
        <end position="909"/>
    </location>
</feature>
<feature type="compositionally biased region" description="Low complexity" evidence="2">
    <location>
        <begin position="256"/>
        <end position="270"/>
    </location>
</feature>
<feature type="compositionally biased region" description="Low complexity" evidence="2">
    <location>
        <begin position="337"/>
        <end position="353"/>
    </location>
</feature>
<accession>A0ABR1JID0</accession>
<feature type="compositionally biased region" description="Low complexity" evidence="2">
    <location>
        <begin position="1902"/>
        <end position="1924"/>
    </location>
</feature>
<feature type="region of interest" description="Disordered" evidence="2">
    <location>
        <begin position="134"/>
        <end position="156"/>
    </location>
</feature>
<reference evidence="3 4" key="1">
    <citation type="submission" date="2024-01" db="EMBL/GenBank/DDBJ databases">
        <title>A draft genome for the cacao thread blight pathogen Marasmiellus scandens.</title>
        <authorList>
            <person name="Baruah I.K."/>
            <person name="Leung J."/>
            <person name="Bukari Y."/>
            <person name="Amoako-Attah I."/>
            <person name="Meinhardt L.W."/>
            <person name="Bailey B.A."/>
            <person name="Cohen S.P."/>
        </authorList>
    </citation>
    <scope>NUCLEOTIDE SEQUENCE [LARGE SCALE GENOMIC DNA]</scope>
    <source>
        <strain evidence="3 4">GH-19</strain>
    </source>
</reference>
<gene>
    <name evidence="3" type="ORF">VKT23_008793</name>
</gene>
<feature type="compositionally biased region" description="Polar residues" evidence="2">
    <location>
        <begin position="652"/>
        <end position="684"/>
    </location>
</feature>
<dbReference type="EMBL" id="JBANRG010000014">
    <property type="protein sequence ID" value="KAK7460863.1"/>
    <property type="molecule type" value="Genomic_DNA"/>
</dbReference>
<feature type="compositionally biased region" description="Low complexity" evidence="2">
    <location>
        <begin position="1610"/>
        <end position="1620"/>
    </location>
</feature>
<comment type="caution">
    <text evidence="3">The sequence shown here is derived from an EMBL/GenBank/DDBJ whole genome shotgun (WGS) entry which is preliminary data.</text>
</comment>
<feature type="compositionally biased region" description="Low complexity" evidence="2">
    <location>
        <begin position="1430"/>
        <end position="1445"/>
    </location>
</feature>
<evidence type="ECO:0000256" key="2">
    <source>
        <dbReference type="SAM" id="MobiDB-lite"/>
    </source>
</evidence>
<keyword evidence="4" id="KW-1185">Reference proteome</keyword>
<feature type="region of interest" description="Disordered" evidence="2">
    <location>
        <begin position="308"/>
        <end position="630"/>
    </location>
</feature>
<feature type="compositionally biased region" description="Polar residues" evidence="2">
    <location>
        <begin position="1634"/>
        <end position="1646"/>
    </location>
</feature>
<feature type="compositionally biased region" description="Polar residues" evidence="2">
    <location>
        <begin position="1568"/>
        <end position="1602"/>
    </location>
</feature>
<feature type="compositionally biased region" description="Low complexity" evidence="2">
    <location>
        <begin position="1143"/>
        <end position="1161"/>
    </location>
</feature>
<feature type="compositionally biased region" description="Basic and acidic residues" evidence="2">
    <location>
        <begin position="2005"/>
        <end position="2016"/>
    </location>
</feature>
<feature type="region of interest" description="Disordered" evidence="2">
    <location>
        <begin position="1037"/>
        <end position="1520"/>
    </location>
</feature>
<feature type="compositionally biased region" description="Low complexity" evidence="2">
    <location>
        <begin position="1228"/>
        <end position="1258"/>
    </location>
</feature>
<feature type="region of interest" description="Disordered" evidence="2">
    <location>
        <begin position="209"/>
        <end position="289"/>
    </location>
</feature>
<feature type="compositionally biased region" description="Acidic residues" evidence="2">
    <location>
        <begin position="178"/>
        <end position="195"/>
    </location>
</feature>
<feature type="region of interest" description="Disordered" evidence="2">
    <location>
        <begin position="1995"/>
        <end position="2039"/>
    </location>
</feature>
<dbReference type="Proteomes" id="UP001498398">
    <property type="component" value="Unassembled WGS sequence"/>
</dbReference>
<evidence type="ECO:0000313" key="4">
    <source>
        <dbReference type="Proteomes" id="UP001498398"/>
    </source>
</evidence>
<feature type="compositionally biased region" description="Pro residues" evidence="2">
    <location>
        <begin position="512"/>
        <end position="522"/>
    </location>
</feature>
<feature type="compositionally biased region" description="Polar residues" evidence="2">
    <location>
        <begin position="19"/>
        <end position="34"/>
    </location>
</feature>
<feature type="region of interest" description="Disordered" evidence="2">
    <location>
        <begin position="1"/>
        <end position="116"/>
    </location>
</feature>
<feature type="compositionally biased region" description="Low complexity" evidence="2">
    <location>
        <begin position="793"/>
        <end position="831"/>
    </location>
</feature>
<feature type="compositionally biased region" description="Low complexity" evidence="2">
    <location>
        <begin position="727"/>
        <end position="738"/>
    </location>
</feature>
<sequence length="2063" mass="217767">MAFASLIGRVRPGRRPKTSQKQTVTATTSQQESYASPDVVYIGDTTTTGIDDVYSPKASMDSVATARRSPSPSPSLPTSEPEEEQEEEEQVEVEVESRSSPPRMKLSIDLSPDPLGDWIPSHLLDRGIYGLPEASTSTTTADTAGTPGPSNGLREGSFRFSRDTTGVVVDVQTVDEASIYDEEEEQDEGLNDEDPTEVVVAKLQGMDASTFLKQNTPPKRTAPSPIKIPRNMPKVQVIRSSVQSASSNNPPPLPQPSSIQPVASSSSDPYEPYPYPSSYPSSASTSAVSGTTLARALIGNTFVLSTDEGYRARYRSGGTGLTRSDSATLPRGERGESGNWNRNSSYGYGNYNSPASASTNGHLSYGIFHSSDRDSFSPTMFYTEDQQEPPMPANADVVYSPPKNPRRTSVPGSISSSGLTSGLGKKKSGEDLKHGNELGRSKSAAVMGAGLGSISESTSPPPPLPPLPVASGSGSQSYRNHNHDLHQPPPTPPLPPESHNSIRQHPHASLNVPPPPPLPNLPPHASTSNTLPIPPPPPPPISGPSTPNRHSTYSTGPSTGHSSSTGFDLDYYQNRSPDPDRGPGLSEVEGEFDPYSSYSSTFASGSTEVNDLAPNTVGAVGPPSAALPLSSQFKPVFSPISEEGTVVTSVAPSMTTSPSISGMTSPAFTASVSGDTPPASSGQFSRDRLGSIGEDGEQEKGQGREVQPSSTATTSSSSSLHPLPIPQRSFGSRQRSGSAPAPIRVIRDPRNPKQYDILIEDAASAASPEFALTPHVRSVSSRAPGSGHGSVFGAGSTPQTGSSAAASASASNYSQGSGGASASASGEGEYATYPPNPYGSPGLGTSNQQTFPETPNLFSPMWSAAIPSGQGKGPRHSMDPVLLSVSPRDRERDRDRAPPTPMGARPPPVKGSINGNSPTASRSGSHSGSTPSPGPIPRSFTPKRTPPIEFPQTPLPYSPPGSSSGHGHGYERDRGSMHMPLDVNLSPTNSSSIPSPSGTSSSAGQQSPNPSINVVPTDDFMPSLDQQMLLTRAATSVNTNRTRAGSLNLRQLQGGGGLGRARTVAPSPSGPDLNKDIANTTSTGSNTGRNYPPHPYAAPELIRESERCEEEERERKMEEEKEEEKEKAKRSRSQPSWISHKFPSPISTTTSVSIPSPAPTTNGVDADTNSVASPDSAHPSETSMSMYSQASPTSYSSHHRKGDSREDKIPPVPPLPAPVPIPVPAPVPSTSSISLITSSSSSTKTTSGSGSTSTTRTKQANPVEPKYRSEIEEFASRSLSERRGHLHGLHHPYAYDGGRPSLDTVYSNDADEEENGSDLSHPLRIQQGLRQNDLVGSGSGSGSGGPSTSAVTLSTTHSKPEASKSSTSIASKDKALPKLPPPEQSSSNQAGVETTAQQQSSPSPPAQDLVTPKASSPPRLTVNVPPPPKIATTSPATAIPPATIVVPPPPPLNNSVPFVSSPPSQNSNSNSTPPSDNRPPFPIPARTDSLANESYDAGPVNQRTRYPSIPSISPPPYDTLHFDHQQTIAMTMATRYSGSVGNLTPGPDTSGSGSGSGSGSEYRFTNGGAPTTAATSLTGSPNLGHNNSFHQHVRSNSDSAQNEVDRRAARSSTASSATLARRNRNRPGGPRGPTTLNANGNNSSASDRSRNPSLSGPSGGTGPSGTSRLRASSVALPLHSPRFQTPSLRWRGYTMEAAKWTFTSSELQAIVSGAIKLSAEASSIRLLRLRSAQEEIPDELRRMERQRTDIKAKYKMMARKRADILDELADGLIGDDRNANARLLEELKDVSMMLDKLAEDLHATDEQIAQLTSLRDVHNASALAMAIRKLNASFLKQLAVNDQYRVQLDALEGERDDAWKQAETVAGDYDRLVVDTPTSQSGSQPQSNRSSRVMAMRKSSIRVSKAGLRSSSSRASISSNRLSVTSASGSKSPFSAEEIPPVPPLPLPRRPTDIYTDIPGTSTTGISTEAHSPNSATRAMMRAHEELCDMLGITMIDNRPRRSRSVGEKTDIEAKSRSPSRPQSSGGRPSSLPDKSQLTEAYQVMAADRHAMLATLGILTDEP</sequence>
<feature type="compositionally biased region" description="Pro residues" evidence="2">
    <location>
        <begin position="1210"/>
        <end position="1227"/>
    </location>
</feature>
<feature type="compositionally biased region" description="Pro residues" evidence="2">
    <location>
        <begin position="532"/>
        <end position="542"/>
    </location>
</feature>
<feature type="compositionally biased region" description="Pro residues" evidence="2">
    <location>
        <begin position="1940"/>
        <end position="1949"/>
    </location>
</feature>
<feature type="compositionally biased region" description="Low complexity" evidence="2">
    <location>
        <begin position="38"/>
        <end position="53"/>
    </location>
</feature>
<feature type="compositionally biased region" description="Basic and acidic residues" evidence="2">
    <location>
        <begin position="1265"/>
        <end position="1283"/>
    </location>
</feature>
<name>A0ABR1JID0_9AGAR</name>
<feature type="compositionally biased region" description="Polar residues" evidence="2">
    <location>
        <begin position="1959"/>
        <end position="1974"/>
    </location>
</feature>
<feature type="compositionally biased region" description="Low complexity" evidence="2">
    <location>
        <begin position="1876"/>
        <end position="1887"/>
    </location>
</feature>
<feature type="compositionally biased region" description="Low complexity" evidence="2">
    <location>
        <begin position="134"/>
        <end position="150"/>
    </location>
</feature>
<feature type="compositionally biased region" description="Polar residues" evidence="2">
    <location>
        <begin position="1167"/>
        <end position="1196"/>
    </location>
</feature>
<organism evidence="3 4">
    <name type="scientific">Marasmiellus scandens</name>
    <dbReference type="NCBI Taxonomy" id="2682957"/>
    <lineage>
        <taxon>Eukaryota</taxon>
        <taxon>Fungi</taxon>
        <taxon>Dikarya</taxon>
        <taxon>Basidiomycota</taxon>
        <taxon>Agaricomycotina</taxon>
        <taxon>Agaricomycetes</taxon>
        <taxon>Agaricomycetidae</taxon>
        <taxon>Agaricales</taxon>
        <taxon>Marasmiineae</taxon>
        <taxon>Omphalotaceae</taxon>
        <taxon>Marasmiellus</taxon>
    </lineage>
</organism>
<keyword evidence="1" id="KW-0175">Coiled coil</keyword>
<feature type="region of interest" description="Disordered" evidence="2">
    <location>
        <begin position="776"/>
        <end position="1020"/>
    </location>
</feature>
<feature type="region of interest" description="Disordered" evidence="2">
    <location>
        <begin position="1874"/>
        <end position="1974"/>
    </location>
</feature>
<proteinExistence type="predicted"/>
<feature type="compositionally biased region" description="Low complexity" evidence="2">
    <location>
        <begin position="1453"/>
        <end position="1475"/>
    </location>
</feature>
<feature type="compositionally biased region" description="Low complexity" evidence="2">
    <location>
        <begin position="917"/>
        <end position="931"/>
    </location>
</feature>
<feature type="compositionally biased region" description="Pro residues" evidence="2">
    <location>
        <begin position="487"/>
        <end position="496"/>
    </location>
</feature>
<feature type="compositionally biased region" description="Polar residues" evidence="2">
    <location>
        <begin position="843"/>
        <end position="857"/>
    </location>
</feature>
<feature type="compositionally biased region" description="Low complexity" evidence="2">
    <location>
        <begin position="278"/>
        <end position="289"/>
    </location>
</feature>
<feature type="compositionally biased region" description="Low complexity" evidence="2">
    <location>
        <begin position="595"/>
        <end position="607"/>
    </location>
</feature>
<feature type="compositionally biased region" description="Basic and acidic residues" evidence="2">
    <location>
        <begin position="887"/>
        <end position="897"/>
    </location>
</feature>
<feature type="region of interest" description="Disordered" evidence="2">
    <location>
        <begin position="1537"/>
        <end position="1669"/>
    </location>
</feature>
<feature type="compositionally biased region" description="Low complexity" evidence="2">
    <location>
        <begin position="709"/>
        <end position="719"/>
    </location>
</feature>
<feature type="compositionally biased region" description="Polar residues" evidence="2">
    <location>
        <begin position="1350"/>
        <end position="1370"/>
    </location>
</feature>
<feature type="compositionally biased region" description="Low complexity" evidence="2">
    <location>
        <begin position="2017"/>
        <end position="2031"/>
    </location>
</feature>
<evidence type="ECO:0000256" key="1">
    <source>
        <dbReference type="SAM" id="Coils"/>
    </source>
</evidence>
<feature type="coiled-coil region" evidence="1">
    <location>
        <begin position="1740"/>
        <end position="1814"/>
    </location>
</feature>
<feature type="compositionally biased region" description="Basic and acidic residues" evidence="2">
    <location>
        <begin position="1113"/>
        <end position="1127"/>
    </location>
</feature>
<protein>
    <submittedName>
        <fullName evidence="3">Uncharacterized protein</fullName>
    </submittedName>
</protein>
<feature type="compositionally biased region" description="Polar residues" evidence="2">
    <location>
        <begin position="1384"/>
        <end position="1396"/>
    </location>
</feature>
<feature type="compositionally biased region" description="Low complexity" evidence="2">
    <location>
        <begin position="412"/>
        <end position="423"/>
    </location>
</feature>
<feature type="compositionally biased region" description="Low complexity" evidence="2">
    <location>
        <begin position="986"/>
        <end position="1008"/>
    </location>
</feature>
<feature type="region of interest" description="Disordered" evidence="2">
    <location>
        <begin position="652"/>
        <end position="760"/>
    </location>
</feature>